<accession>A0A1G5NZ23</accession>
<keyword evidence="2" id="KW-1185">Reference proteome</keyword>
<organism evidence="1 2">
    <name type="scientific">Afifella marina DSM 2698</name>
    <dbReference type="NCBI Taxonomy" id="1120955"/>
    <lineage>
        <taxon>Bacteria</taxon>
        <taxon>Pseudomonadati</taxon>
        <taxon>Pseudomonadota</taxon>
        <taxon>Alphaproteobacteria</taxon>
        <taxon>Hyphomicrobiales</taxon>
        <taxon>Afifellaceae</taxon>
        <taxon>Afifella</taxon>
    </lineage>
</organism>
<evidence type="ECO:0000313" key="2">
    <source>
        <dbReference type="Proteomes" id="UP000199347"/>
    </source>
</evidence>
<sequence length="39" mass="4153">MLNRFAAFSLGLTVLLWGSSVVLACPDNAKLVNGFCVPK</sequence>
<protein>
    <submittedName>
        <fullName evidence="1">Uncharacterized protein</fullName>
    </submittedName>
</protein>
<dbReference type="AlphaFoldDB" id="A0A1G5NZ23"/>
<reference evidence="2" key="1">
    <citation type="submission" date="2016-10" db="EMBL/GenBank/DDBJ databases">
        <authorList>
            <person name="Varghese N."/>
            <person name="Submissions S."/>
        </authorList>
    </citation>
    <scope>NUCLEOTIDE SEQUENCE [LARGE SCALE GENOMIC DNA]</scope>
    <source>
        <strain evidence="2">DSM 2698</strain>
    </source>
</reference>
<evidence type="ECO:0000313" key="1">
    <source>
        <dbReference type="EMBL" id="SCZ42575.1"/>
    </source>
</evidence>
<gene>
    <name evidence="1" type="ORF">SAMN03080610_02942</name>
</gene>
<name>A0A1G5NZ23_AFIMA</name>
<dbReference type="STRING" id="1120955.SAMN03080610_02942"/>
<dbReference type="Proteomes" id="UP000199347">
    <property type="component" value="Unassembled WGS sequence"/>
</dbReference>
<proteinExistence type="predicted"/>
<dbReference type="EMBL" id="FMVW01000007">
    <property type="protein sequence ID" value="SCZ42575.1"/>
    <property type="molecule type" value="Genomic_DNA"/>
</dbReference>
<dbReference type="PROSITE" id="PS51257">
    <property type="entry name" value="PROKAR_LIPOPROTEIN"/>
    <property type="match status" value="1"/>
</dbReference>